<protein>
    <submittedName>
        <fullName evidence="1">Uncharacterized protein</fullName>
    </submittedName>
</protein>
<accession>A0A453BW48</accession>
<dbReference type="AlphaFoldDB" id="A0A453BW48"/>
<sequence length="83" mass="9649">MEPYKLMDQKTPFGERKLLGHQRHVNLPPTPWRADQDPLQQHDSFSKPLALFPNARKGHLNMTQYENGLFSSSLPDIFDNKCK</sequence>
<reference evidence="1" key="4">
    <citation type="submission" date="2019-03" db="UniProtKB">
        <authorList>
            <consortium name="EnsemblPlants"/>
        </authorList>
    </citation>
    <scope>IDENTIFICATION</scope>
</reference>
<reference evidence="2" key="2">
    <citation type="journal article" date="2017" name="Nat. Plants">
        <title>The Aegilops tauschii genome reveals multiple impacts of transposons.</title>
        <authorList>
            <person name="Zhao G."/>
            <person name="Zou C."/>
            <person name="Li K."/>
            <person name="Wang K."/>
            <person name="Li T."/>
            <person name="Gao L."/>
            <person name="Zhang X."/>
            <person name="Wang H."/>
            <person name="Yang Z."/>
            <person name="Liu X."/>
            <person name="Jiang W."/>
            <person name="Mao L."/>
            <person name="Kong X."/>
            <person name="Jiao Y."/>
            <person name="Jia J."/>
        </authorList>
    </citation>
    <scope>NUCLEOTIDE SEQUENCE [LARGE SCALE GENOMIC DNA]</scope>
    <source>
        <strain evidence="2">cv. AL8/78</strain>
    </source>
</reference>
<dbReference type="EnsemblPlants" id="AET2Gv20653000.9">
    <property type="protein sequence ID" value="AET2Gv20653000.9"/>
    <property type="gene ID" value="AET2Gv20653000"/>
</dbReference>
<name>A0A453BW48_AEGTS</name>
<dbReference type="Proteomes" id="UP000015105">
    <property type="component" value="Chromosome 2D"/>
</dbReference>
<evidence type="ECO:0000313" key="1">
    <source>
        <dbReference type="EnsemblPlants" id="AET2Gv20653000.9"/>
    </source>
</evidence>
<reference evidence="1" key="3">
    <citation type="journal article" date="2017" name="Nature">
        <title>Genome sequence of the progenitor of the wheat D genome Aegilops tauschii.</title>
        <authorList>
            <person name="Luo M.C."/>
            <person name="Gu Y.Q."/>
            <person name="Puiu D."/>
            <person name="Wang H."/>
            <person name="Twardziok S.O."/>
            <person name="Deal K.R."/>
            <person name="Huo N."/>
            <person name="Zhu T."/>
            <person name="Wang L."/>
            <person name="Wang Y."/>
            <person name="McGuire P.E."/>
            <person name="Liu S."/>
            <person name="Long H."/>
            <person name="Ramasamy R.K."/>
            <person name="Rodriguez J.C."/>
            <person name="Van S.L."/>
            <person name="Yuan L."/>
            <person name="Wang Z."/>
            <person name="Xia Z."/>
            <person name="Xiao L."/>
            <person name="Anderson O.D."/>
            <person name="Ouyang S."/>
            <person name="Liang Y."/>
            <person name="Zimin A.V."/>
            <person name="Pertea G."/>
            <person name="Qi P."/>
            <person name="Bennetzen J.L."/>
            <person name="Dai X."/>
            <person name="Dawson M.W."/>
            <person name="Muller H.G."/>
            <person name="Kugler K."/>
            <person name="Rivarola-Duarte L."/>
            <person name="Spannagl M."/>
            <person name="Mayer K.F.X."/>
            <person name="Lu F.H."/>
            <person name="Bevan M.W."/>
            <person name="Leroy P."/>
            <person name="Li P."/>
            <person name="You F.M."/>
            <person name="Sun Q."/>
            <person name="Liu Z."/>
            <person name="Lyons E."/>
            <person name="Wicker T."/>
            <person name="Salzberg S.L."/>
            <person name="Devos K.M."/>
            <person name="Dvorak J."/>
        </authorList>
    </citation>
    <scope>NUCLEOTIDE SEQUENCE [LARGE SCALE GENOMIC DNA]</scope>
    <source>
        <strain evidence="1">cv. AL8/78</strain>
    </source>
</reference>
<organism evidence="1 2">
    <name type="scientific">Aegilops tauschii subsp. strangulata</name>
    <name type="common">Goatgrass</name>
    <dbReference type="NCBI Taxonomy" id="200361"/>
    <lineage>
        <taxon>Eukaryota</taxon>
        <taxon>Viridiplantae</taxon>
        <taxon>Streptophyta</taxon>
        <taxon>Embryophyta</taxon>
        <taxon>Tracheophyta</taxon>
        <taxon>Spermatophyta</taxon>
        <taxon>Magnoliopsida</taxon>
        <taxon>Liliopsida</taxon>
        <taxon>Poales</taxon>
        <taxon>Poaceae</taxon>
        <taxon>BOP clade</taxon>
        <taxon>Pooideae</taxon>
        <taxon>Triticodae</taxon>
        <taxon>Triticeae</taxon>
        <taxon>Triticinae</taxon>
        <taxon>Aegilops</taxon>
    </lineage>
</organism>
<reference evidence="2" key="1">
    <citation type="journal article" date="2014" name="Science">
        <title>Ancient hybridizations among the ancestral genomes of bread wheat.</title>
        <authorList>
            <consortium name="International Wheat Genome Sequencing Consortium,"/>
            <person name="Marcussen T."/>
            <person name="Sandve S.R."/>
            <person name="Heier L."/>
            <person name="Spannagl M."/>
            <person name="Pfeifer M."/>
            <person name="Jakobsen K.S."/>
            <person name="Wulff B.B."/>
            <person name="Steuernagel B."/>
            <person name="Mayer K.F."/>
            <person name="Olsen O.A."/>
        </authorList>
    </citation>
    <scope>NUCLEOTIDE SEQUENCE [LARGE SCALE GENOMIC DNA]</scope>
    <source>
        <strain evidence="2">cv. AL8/78</strain>
    </source>
</reference>
<proteinExistence type="predicted"/>
<reference evidence="1" key="5">
    <citation type="journal article" date="2021" name="G3 (Bethesda)">
        <title>Aegilops tauschii genome assembly Aet v5.0 features greater sequence contiguity and improved annotation.</title>
        <authorList>
            <person name="Wang L."/>
            <person name="Zhu T."/>
            <person name="Rodriguez J.C."/>
            <person name="Deal K.R."/>
            <person name="Dubcovsky J."/>
            <person name="McGuire P.E."/>
            <person name="Lux T."/>
            <person name="Spannagl M."/>
            <person name="Mayer K.F.X."/>
            <person name="Baldrich P."/>
            <person name="Meyers B.C."/>
            <person name="Huo N."/>
            <person name="Gu Y.Q."/>
            <person name="Zhou H."/>
            <person name="Devos K.M."/>
            <person name="Bennetzen J.L."/>
            <person name="Unver T."/>
            <person name="Budak H."/>
            <person name="Gulick P.J."/>
            <person name="Galiba G."/>
            <person name="Kalapos B."/>
            <person name="Nelson D.R."/>
            <person name="Li P."/>
            <person name="You F.M."/>
            <person name="Luo M.C."/>
            <person name="Dvorak J."/>
        </authorList>
    </citation>
    <scope>NUCLEOTIDE SEQUENCE [LARGE SCALE GENOMIC DNA]</scope>
    <source>
        <strain evidence="1">cv. AL8/78</strain>
    </source>
</reference>
<evidence type="ECO:0000313" key="2">
    <source>
        <dbReference type="Proteomes" id="UP000015105"/>
    </source>
</evidence>
<keyword evidence="2" id="KW-1185">Reference proteome</keyword>
<dbReference type="Gramene" id="AET2Gv20653000.9">
    <property type="protein sequence ID" value="AET2Gv20653000.9"/>
    <property type="gene ID" value="AET2Gv20653000"/>
</dbReference>